<gene>
    <name evidence="3" type="ordered locus">Psta_4577</name>
</gene>
<accession>D2R716</accession>
<feature type="domain" description="DUF1559" evidence="2">
    <location>
        <begin position="34"/>
        <end position="271"/>
    </location>
</feature>
<dbReference type="eggNOG" id="COG2165">
    <property type="taxonomic scope" value="Bacteria"/>
</dbReference>
<dbReference type="AlphaFoldDB" id="D2R716"/>
<dbReference type="NCBIfam" id="TIGR02532">
    <property type="entry name" value="IV_pilin_GFxxxE"/>
    <property type="match status" value="1"/>
</dbReference>
<dbReference type="InterPro" id="IPR011453">
    <property type="entry name" value="DUF1559"/>
</dbReference>
<evidence type="ECO:0000313" key="3">
    <source>
        <dbReference type="EMBL" id="ADB19219.1"/>
    </source>
</evidence>
<dbReference type="HOGENOM" id="CLU_041661_0_0_0"/>
<dbReference type="SUPFAM" id="SSF54523">
    <property type="entry name" value="Pili subunits"/>
    <property type="match status" value="1"/>
</dbReference>
<dbReference type="EMBL" id="CP001848">
    <property type="protein sequence ID" value="ADB19219.1"/>
    <property type="molecule type" value="Genomic_DNA"/>
</dbReference>
<dbReference type="KEGG" id="psl:Psta_4577"/>
<organism evidence="3 4">
    <name type="scientific">Pirellula staleyi (strain ATCC 27377 / DSM 6068 / ICPB 4128)</name>
    <name type="common">Pirella staleyi</name>
    <dbReference type="NCBI Taxonomy" id="530564"/>
    <lineage>
        <taxon>Bacteria</taxon>
        <taxon>Pseudomonadati</taxon>
        <taxon>Planctomycetota</taxon>
        <taxon>Planctomycetia</taxon>
        <taxon>Pirellulales</taxon>
        <taxon>Pirellulaceae</taxon>
        <taxon>Pirellula</taxon>
    </lineage>
</organism>
<dbReference type="Proteomes" id="UP000001887">
    <property type="component" value="Chromosome"/>
</dbReference>
<dbReference type="PROSITE" id="PS00409">
    <property type="entry name" value="PROKAR_NTER_METHYL"/>
    <property type="match status" value="1"/>
</dbReference>
<dbReference type="InterPro" id="IPR012902">
    <property type="entry name" value="N_methyl_site"/>
</dbReference>
<keyword evidence="4" id="KW-1185">Reference proteome</keyword>
<reference evidence="3 4" key="1">
    <citation type="journal article" date="2009" name="Stand. Genomic Sci.">
        <title>Complete genome sequence of Pirellula staleyi type strain (ATCC 27377).</title>
        <authorList>
            <person name="Clum A."/>
            <person name="Tindall B.J."/>
            <person name="Sikorski J."/>
            <person name="Ivanova N."/>
            <person name="Mavrommatis K."/>
            <person name="Lucas S."/>
            <person name="Glavina del Rio T."/>
            <person name="Nolan M."/>
            <person name="Chen F."/>
            <person name="Tice H."/>
            <person name="Pitluck S."/>
            <person name="Cheng J.F."/>
            <person name="Chertkov O."/>
            <person name="Brettin T."/>
            <person name="Han C."/>
            <person name="Detter J.C."/>
            <person name="Kuske C."/>
            <person name="Bruce D."/>
            <person name="Goodwin L."/>
            <person name="Ovchinikova G."/>
            <person name="Pati A."/>
            <person name="Mikhailova N."/>
            <person name="Chen A."/>
            <person name="Palaniappan K."/>
            <person name="Land M."/>
            <person name="Hauser L."/>
            <person name="Chang Y.J."/>
            <person name="Jeffries C.D."/>
            <person name="Chain P."/>
            <person name="Rohde M."/>
            <person name="Goker M."/>
            <person name="Bristow J."/>
            <person name="Eisen J.A."/>
            <person name="Markowitz V."/>
            <person name="Hugenholtz P."/>
            <person name="Kyrpides N.C."/>
            <person name="Klenk H.P."/>
            <person name="Lapidus A."/>
        </authorList>
    </citation>
    <scope>NUCLEOTIDE SEQUENCE [LARGE SCALE GENOMIC DNA]</scope>
    <source>
        <strain evidence="4">ATCC 27377 / DSM 6068 / ICPB 4128</strain>
    </source>
</reference>
<dbReference type="STRING" id="530564.Psta_4577"/>
<evidence type="ECO:0000313" key="4">
    <source>
        <dbReference type="Proteomes" id="UP000001887"/>
    </source>
</evidence>
<feature type="region of interest" description="Disordered" evidence="1">
    <location>
        <begin position="228"/>
        <end position="247"/>
    </location>
</feature>
<dbReference type="InterPro" id="IPR045584">
    <property type="entry name" value="Pilin-like"/>
</dbReference>
<dbReference type="Pfam" id="PF07963">
    <property type="entry name" value="N_methyl"/>
    <property type="match status" value="1"/>
</dbReference>
<dbReference type="PANTHER" id="PTHR30093">
    <property type="entry name" value="GENERAL SECRETION PATHWAY PROTEIN G"/>
    <property type="match status" value="1"/>
</dbReference>
<dbReference type="PANTHER" id="PTHR30093:SF2">
    <property type="entry name" value="TYPE II SECRETION SYSTEM PROTEIN H"/>
    <property type="match status" value="1"/>
</dbReference>
<evidence type="ECO:0000256" key="1">
    <source>
        <dbReference type="SAM" id="MobiDB-lite"/>
    </source>
</evidence>
<dbReference type="OrthoDB" id="255848at2"/>
<sequence precursor="true">MLRFQRARGFTLVELLVVIAIIGVLVALLLPAVQAAREAARRMQCQNNLKQIGLAAHNHHDVLGFFPNAGSDGPTNTCCSATERAGWSWAFYLLPYMEQQNVFEQTSDSVVSLTPISTYFCPSRRAPGKYGSSVKNDYAGNAGTDHGQFGKDGMMLRQWATLTRPAGTPVDQRRRMSDVIDGTSQVLYVGEKQLHPTTWGTAGGDNETYNNAGWDECIVRDASAIPESDLKHPNSSQPAHWSRKFGSSHPSGVNVVRVDGSVSMVTYTVNLDVFRRFCSINDGQPLGGDF</sequence>
<dbReference type="Gene3D" id="3.30.700.10">
    <property type="entry name" value="Glycoprotein, Type 4 Pilin"/>
    <property type="match status" value="1"/>
</dbReference>
<proteinExistence type="predicted"/>
<protein>
    <recommendedName>
        <fullName evidence="2">DUF1559 domain-containing protein</fullName>
    </recommendedName>
</protein>
<name>D2R716_PIRSD</name>
<evidence type="ECO:0000259" key="2">
    <source>
        <dbReference type="Pfam" id="PF07596"/>
    </source>
</evidence>
<dbReference type="Pfam" id="PF07596">
    <property type="entry name" value="SBP_bac_10"/>
    <property type="match status" value="1"/>
</dbReference>